<dbReference type="Gene3D" id="3.40.50.1980">
    <property type="entry name" value="Nitrogenase molybdenum iron protein domain"/>
    <property type="match status" value="1"/>
</dbReference>
<name>A0A0V8IUJ3_9BACL</name>
<dbReference type="Proteomes" id="UP000054099">
    <property type="component" value="Unassembled WGS sequence"/>
</dbReference>
<feature type="region of interest" description="Disordered" evidence="1">
    <location>
        <begin position="55"/>
        <end position="78"/>
    </location>
</feature>
<comment type="caution">
    <text evidence="2">The sequence shown here is derived from an EMBL/GenBank/DDBJ whole genome shotgun (WGS) entry which is preliminary data.</text>
</comment>
<evidence type="ECO:0008006" key="4">
    <source>
        <dbReference type="Google" id="ProtNLM"/>
    </source>
</evidence>
<protein>
    <recommendedName>
        <fullName evidence="4">Fe/B12 periplasmic-binding domain-containing protein</fullName>
    </recommendedName>
</protein>
<evidence type="ECO:0000313" key="3">
    <source>
        <dbReference type="Proteomes" id="UP000054099"/>
    </source>
</evidence>
<organism evidence="2 3">
    <name type="scientific">Fictibacillus enclensis</name>
    <dbReference type="NCBI Taxonomy" id="1017270"/>
    <lineage>
        <taxon>Bacteria</taxon>
        <taxon>Bacillati</taxon>
        <taxon>Bacillota</taxon>
        <taxon>Bacilli</taxon>
        <taxon>Bacillales</taxon>
        <taxon>Fictibacillaceae</taxon>
        <taxon>Fictibacillus</taxon>
    </lineage>
</organism>
<proteinExistence type="predicted"/>
<evidence type="ECO:0000313" key="2">
    <source>
        <dbReference type="EMBL" id="KSU78406.1"/>
    </source>
</evidence>
<keyword evidence="3" id="KW-1185">Reference proteome</keyword>
<accession>A0A0V8IUJ3</accession>
<dbReference type="EMBL" id="LNQN01000009">
    <property type="protein sequence ID" value="KSU78406.1"/>
    <property type="molecule type" value="Genomic_DNA"/>
</dbReference>
<sequence>MAPLVPWGPFLFDDLGLTPANGVKKVDASQPYQVISQEVLPGFDADAIFVVVNQDDQSKTDQSKPPLSRWKTLRSGKG</sequence>
<dbReference type="AlphaFoldDB" id="A0A0V8IUJ3"/>
<reference evidence="2 3" key="1">
    <citation type="journal article" date="2014" name="Antonie Van Leeuwenhoek">
        <title>Fictibacillus enclensis sp. nov., isolated from marine sediment.</title>
        <authorList>
            <person name="Dastager S.G."/>
            <person name="Mawlankar R."/>
            <person name="Srinivasan K."/>
            <person name="Tang S.K."/>
            <person name="Lee J.C."/>
            <person name="Ramana V.V."/>
            <person name="Shouche Y.S."/>
        </authorList>
    </citation>
    <scope>NUCLEOTIDE SEQUENCE [LARGE SCALE GENOMIC DNA]</scope>
    <source>
        <strain evidence="2 3">NIO-1003</strain>
    </source>
</reference>
<gene>
    <name evidence="2" type="ORF">AS030_21500</name>
</gene>
<evidence type="ECO:0000256" key="1">
    <source>
        <dbReference type="SAM" id="MobiDB-lite"/>
    </source>
</evidence>
<dbReference type="SUPFAM" id="SSF53807">
    <property type="entry name" value="Helical backbone' metal receptor"/>
    <property type="match status" value="1"/>
</dbReference>